<feature type="non-terminal residue" evidence="2">
    <location>
        <position position="1"/>
    </location>
</feature>
<organism evidence="2 3">
    <name type="scientific">Pararge aegeria aegeria</name>
    <dbReference type="NCBI Taxonomy" id="348720"/>
    <lineage>
        <taxon>Eukaryota</taxon>
        <taxon>Metazoa</taxon>
        <taxon>Ecdysozoa</taxon>
        <taxon>Arthropoda</taxon>
        <taxon>Hexapoda</taxon>
        <taxon>Insecta</taxon>
        <taxon>Pterygota</taxon>
        <taxon>Neoptera</taxon>
        <taxon>Endopterygota</taxon>
        <taxon>Lepidoptera</taxon>
        <taxon>Glossata</taxon>
        <taxon>Ditrysia</taxon>
        <taxon>Papilionoidea</taxon>
        <taxon>Nymphalidae</taxon>
        <taxon>Satyrinae</taxon>
        <taxon>Satyrini</taxon>
        <taxon>Parargina</taxon>
        <taxon>Pararge</taxon>
    </lineage>
</organism>
<accession>A0A8S4QFZ2</accession>
<name>A0A8S4QFZ2_9NEOP</name>
<reference evidence="2" key="1">
    <citation type="submission" date="2022-03" db="EMBL/GenBank/DDBJ databases">
        <authorList>
            <person name="Lindestad O."/>
        </authorList>
    </citation>
    <scope>NUCLEOTIDE SEQUENCE</scope>
</reference>
<dbReference type="AlphaFoldDB" id="A0A8S4QFZ2"/>
<evidence type="ECO:0000256" key="1">
    <source>
        <dbReference type="SAM" id="MobiDB-lite"/>
    </source>
</evidence>
<dbReference type="Proteomes" id="UP000838756">
    <property type="component" value="Unassembled WGS sequence"/>
</dbReference>
<keyword evidence="3" id="KW-1185">Reference proteome</keyword>
<feature type="compositionally biased region" description="Polar residues" evidence="1">
    <location>
        <begin position="1"/>
        <end position="10"/>
    </location>
</feature>
<gene>
    <name evidence="2" type="primary">jg22158</name>
    <name evidence="2" type="ORF">PAEG_LOCUS1994</name>
</gene>
<evidence type="ECO:0000313" key="3">
    <source>
        <dbReference type="Proteomes" id="UP000838756"/>
    </source>
</evidence>
<proteinExistence type="predicted"/>
<evidence type="ECO:0000313" key="2">
    <source>
        <dbReference type="EMBL" id="CAH2210082.1"/>
    </source>
</evidence>
<comment type="caution">
    <text evidence="2">The sequence shown here is derived from an EMBL/GenBank/DDBJ whole genome shotgun (WGS) entry which is preliminary data.</text>
</comment>
<protein>
    <submittedName>
        <fullName evidence="2">Jg22158 protein</fullName>
    </submittedName>
</protein>
<feature type="region of interest" description="Disordered" evidence="1">
    <location>
        <begin position="1"/>
        <end position="23"/>
    </location>
</feature>
<dbReference type="EMBL" id="CAKXAJ010006442">
    <property type="protein sequence ID" value="CAH2210082.1"/>
    <property type="molecule type" value="Genomic_DNA"/>
</dbReference>
<sequence length="84" mass="9440">LPSTPKNNVSFDEVEEVKDETTSVNSPMMDIFLKVSDSRPTVTESGNESDATWRQAIYEKVINAPALEQEGKLPTCLDYFRSQN</sequence>